<dbReference type="SUPFAM" id="SSF52141">
    <property type="entry name" value="Uracil-DNA glycosylase-like"/>
    <property type="match status" value="1"/>
</dbReference>
<gene>
    <name evidence="2" type="ORF">H261_02771</name>
</gene>
<dbReference type="Gene3D" id="3.40.470.10">
    <property type="entry name" value="Uracil-DNA glycosylase-like domain"/>
    <property type="match status" value="1"/>
</dbReference>
<feature type="domain" description="Uracil-DNA glycosylase-like" evidence="1">
    <location>
        <begin position="29"/>
        <end position="187"/>
    </location>
</feature>
<evidence type="ECO:0000313" key="2">
    <source>
        <dbReference type="EMBL" id="EME71549.1"/>
    </source>
</evidence>
<dbReference type="eggNOG" id="COG1573">
    <property type="taxonomic scope" value="Bacteria"/>
</dbReference>
<dbReference type="RefSeq" id="WP_008614067.1">
    <property type="nucleotide sequence ID" value="NZ_AONQ01000004.1"/>
</dbReference>
<dbReference type="AlphaFoldDB" id="M3AG61"/>
<dbReference type="EMBL" id="AONQ01000004">
    <property type="protein sequence ID" value="EME71549.1"/>
    <property type="molecule type" value="Genomic_DNA"/>
</dbReference>
<keyword evidence="3" id="KW-1185">Reference proteome</keyword>
<dbReference type="Proteomes" id="UP000011744">
    <property type="component" value="Unassembled WGS sequence"/>
</dbReference>
<comment type="caution">
    <text evidence="2">The sequence shown here is derived from an EMBL/GenBank/DDBJ whole genome shotgun (WGS) entry which is preliminary data.</text>
</comment>
<dbReference type="PANTHER" id="PTHR42160:SF1">
    <property type="entry name" value="URACIL-DNA GLYCOSYLASE SUPERFAMILY PROTEIN"/>
    <property type="match status" value="1"/>
</dbReference>
<reference evidence="2 3" key="1">
    <citation type="journal article" date="2014" name="Genome Announc.">
        <title>Draft Genome Sequence of Magnetospirillum sp. Strain SO-1, a Freshwater Magnetotactic Bacterium Isolated from the Ol'khovka River, Russia.</title>
        <authorList>
            <person name="Grouzdev D.S."/>
            <person name="Dziuba M.V."/>
            <person name="Sukhacheva M.S."/>
            <person name="Mardanov A.V."/>
            <person name="Beletskiy A.V."/>
            <person name="Kuznetsov B.B."/>
            <person name="Skryabin K.G."/>
        </authorList>
    </citation>
    <scope>NUCLEOTIDE SEQUENCE [LARGE SCALE GENOMIC DNA]</scope>
    <source>
        <strain evidence="2 3">SO-1</strain>
    </source>
</reference>
<accession>M3AG61</accession>
<dbReference type="InterPro" id="IPR036895">
    <property type="entry name" value="Uracil-DNA_glycosylase-like_sf"/>
</dbReference>
<dbReference type="SMART" id="SM00987">
    <property type="entry name" value="UreE_C"/>
    <property type="match status" value="1"/>
</dbReference>
<dbReference type="PANTHER" id="PTHR42160">
    <property type="entry name" value="URACIL-DNA GLYCOSYLASE SUPERFAMILY PROTEIN"/>
    <property type="match status" value="1"/>
</dbReference>
<proteinExistence type="predicted"/>
<dbReference type="PATRIC" id="fig|1244869.3.peg.553"/>
<organism evidence="2 3">
    <name type="scientific">Paramagnetospirillum caucaseum</name>
    <dbReference type="NCBI Taxonomy" id="1244869"/>
    <lineage>
        <taxon>Bacteria</taxon>
        <taxon>Pseudomonadati</taxon>
        <taxon>Pseudomonadota</taxon>
        <taxon>Alphaproteobacteria</taxon>
        <taxon>Rhodospirillales</taxon>
        <taxon>Magnetospirillaceae</taxon>
        <taxon>Paramagnetospirillum</taxon>
    </lineage>
</organism>
<dbReference type="OrthoDB" id="9789139at2"/>
<dbReference type="STRING" id="1244869.H261_02771"/>
<dbReference type="CDD" id="cd10033">
    <property type="entry name" value="UDG_like"/>
    <property type="match status" value="1"/>
</dbReference>
<evidence type="ECO:0000313" key="3">
    <source>
        <dbReference type="Proteomes" id="UP000011744"/>
    </source>
</evidence>
<dbReference type="InterPro" id="IPR047124">
    <property type="entry name" value="HI_0220.2"/>
</dbReference>
<evidence type="ECO:0000259" key="1">
    <source>
        <dbReference type="SMART" id="SM00986"/>
    </source>
</evidence>
<dbReference type="SMART" id="SM00986">
    <property type="entry name" value="UDG"/>
    <property type="match status" value="1"/>
</dbReference>
<name>M3AG61_9PROT</name>
<sequence>MSGGLDALAARMRACRVCEAHLPLGPNPVFRLSATARLLIIGQAPGTRVHATGIPWNDRSGDRLRQWLDLGRDGFYNAARIAILPTGLCYPGRLPRGGDRPPRPECAPLWHQAVLEHLPDLGLVLLVGSHAQAHHLGARRKATLTATVAAWRDYLPRFLVLPHPSWRTIAWEAKNPWFAAELLPEARRLVAGIAG</sequence>
<protein>
    <submittedName>
        <fullName evidence="2">Putative uracil-DNA glycosylase</fullName>
    </submittedName>
</protein>
<dbReference type="InterPro" id="IPR005122">
    <property type="entry name" value="Uracil-DNA_glycosylase-like"/>
</dbReference>
<dbReference type="Pfam" id="PF03167">
    <property type="entry name" value="UDG"/>
    <property type="match status" value="1"/>
</dbReference>